<protein>
    <recommendedName>
        <fullName evidence="3">Tetratricopeptide repeat protein</fullName>
    </recommendedName>
</protein>
<dbReference type="STRING" id="2903.R1CZX3"/>
<dbReference type="Proteomes" id="UP000013827">
    <property type="component" value="Unassembled WGS sequence"/>
</dbReference>
<dbReference type="Gene3D" id="1.25.40.10">
    <property type="entry name" value="Tetratricopeptide repeat domain"/>
    <property type="match status" value="1"/>
</dbReference>
<evidence type="ECO:0000313" key="2">
    <source>
        <dbReference type="Proteomes" id="UP000013827"/>
    </source>
</evidence>
<proteinExistence type="predicted"/>
<dbReference type="AlphaFoldDB" id="A0A0D3JYN8"/>
<organism evidence="1 2">
    <name type="scientific">Emiliania huxleyi (strain CCMP1516)</name>
    <dbReference type="NCBI Taxonomy" id="280463"/>
    <lineage>
        <taxon>Eukaryota</taxon>
        <taxon>Haptista</taxon>
        <taxon>Haptophyta</taxon>
        <taxon>Prymnesiophyceae</taxon>
        <taxon>Isochrysidales</taxon>
        <taxon>Noelaerhabdaceae</taxon>
        <taxon>Emiliania</taxon>
    </lineage>
</organism>
<dbReference type="SUPFAM" id="SSF48452">
    <property type="entry name" value="TPR-like"/>
    <property type="match status" value="1"/>
</dbReference>
<dbReference type="EnsemblProtists" id="EOD28623">
    <property type="protein sequence ID" value="EOD28623"/>
    <property type="gene ID" value="EMIHUDRAFT_73062"/>
</dbReference>
<dbReference type="InterPro" id="IPR011990">
    <property type="entry name" value="TPR-like_helical_dom_sf"/>
</dbReference>
<evidence type="ECO:0008006" key="3">
    <source>
        <dbReference type="Google" id="ProtNLM"/>
    </source>
</evidence>
<reference evidence="2" key="1">
    <citation type="journal article" date="2013" name="Nature">
        <title>Pan genome of the phytoplankton Emiliania underpins its global distribution.</title>
        <authorList>
            <person name="Read B.A."/>
            <person name="Kegel J."/>
            <person name="Klute M.J."/>
            <person name="Kuo A."/>
            <person name="Lefebvre S.C."/>
            <person name="Maumus F."/>
            <person name="Mayer C."/>
            <person name="Miller J."/>
            <person name="Monier A."/>
            <person name="Salamov A."/>
            <person name="Young J."/>
            <person name="Aguilar M."/>
            <person name="Claverie J.M."/>
            <person name="Frickenhaus S."/>
            <person name="Gonzalez K."/>
            <person name="Herman E.K."/>
            <person name="Lin Y.C."/>
            <person name="Napier J."/>
            <person name="Ogata H."/>
            <person name="Sarno A.F."/>
            <person name="Shmutz J."/>
            <person name="Schroeder D."/>
            <person name="de Vargas C."/>
            <person name="Verret F."/>
            <person name="von Dassow P."/>
            <person name="Valentin K."/>
            <person name="Van de Peer Y."/>
            <person name="Wheeler G."/>
            <person name="Dacks J.B."/>
            <person name="Delwiche C.F."/>
            <person name="Dyhrman S.T."/>
            <person name="Glockner G."/>
            <person name="John U."/>
            <person name="Richards T."/>
            <person name="Worden A.Z."/>
            <person name="Zhang X."/>
            <person name="Grigoriev I.V."/>
            <person name="Allen A.E."/>
            <person name="Bidle K."/>
            <person name="Borodovsky M."/>
            <person name="Bowler C."/>
            <person name="Brownlee C."/>
            <person name="Cock J.M."/>
            <person name="Elias M."/>
            <person name="Gladyshev V.N."/>
            <person name="Groth M."/>
            <person name="Guda C."/>
            <person name="Hadaegh A."/>
            <person name="Iglesias-Rodriguez M.D."/>
            <person name="Jenkins J."/>
            <person name="Jones B.M."/>
            <person name="Lawson T."/>
            <person name="Leese F."/>
            <person name="Lindquist E."/>
            <person name="Lobanov A."/>
            <person name="Lomsadze A."/>
            <person name="Malik S.B."/>
            <person name="Marsh M.E."/>
            <person name="Mackinder L."/>
            <person name="Mock T."/>
            <person name="Mueller-Roeber B."/>
            <person name="Pagarete A."/>
            <person name="Parker M."/>
            <person name="Probert I."/>
            <person name="Quesneville H."/>
            <person name="Raines C."/>
            <person name="Rensing S.A."/>
            <person name="Riano-Pachon D.M."/>
            <person name="Richier S."/>
            <person name="Rokitta S."/>
            <person name="Shiraiwa Y."/>
            <person name="Soanes D.M."/>
            <person name="van der Giezen M."/>
            <person name="Wahlund T.M."/>
            <person name="Williams B."/>
            <person name="Wilson W."/>
            <person name="Wolfe G."/>
            <person name="Wurch L.L."/>
        </authorList>
    </citation>
    <scope>NUCLEOTIDE SEQUENCE</scope>
</reference>
<accession>A0A0D3JYN8</accession>
<dbReference type="GeneID" id="17274168"/>
<dbReference type="KEGG" id="ehx:EMIHUDRAFT_73062"/>
<keyword evidence="2" id="KW-1185">Reference proteome</keyword>
<sequence length="212" mass="23405">MRPTGEKSNGLGAYREYPDAFVQRGLANEGLRDWRGALSDYDKAVSLWGGAGDGVNPYTLTYRARARAEVGDYEGALSDYRGASSIFSRVDKNVEQSSFARAGEAVTLYALDRRDEAVRVARQVVTRFPGLTDLHVLLAADAWDRGDREKAIKEWSFACDAISTGCAKYRDVKEGGWLVEVRRWPAPLVQRQRTFLEESQGGVMMGARAAGS</sequence>
<dbReference type="HOGENOM" id="CLU_1375412_0_0_1"/>
<reference evidence="1" key="2">
    <citation type="submission" date="2024-10" db="UniProtKB">
        <authorList>
            <consortium name="EnsemblProtists"/>
        </authorList>
    </citation>
    <scope>IDENTIFICATION</scope>
</reference>
<name>A0A0D3JYN8_EMIH1</name>
<dbReference type="PaxDb" id="2903-EOD28623"/>
<dbReference type="eggNOG" id="ENOG502S722">
    <property type="taxonomic scope" value="Eukaryota"/>
</dbReference>
<evidence type="ECO:0000313" key="1">
    <source>
        <dbReference type="EnsemblProtists" id="EOD28623"/>
    </source>
</evidence>
<dbReference type="RefSeq" id="XP_005781052.1">
    <property type="nucleotide sequence ID" value="XM_005780995.1"/>
</dbReference>